<evidence type="ECO:0000313" key="15">
    <source>
        <dbReference type="EMBL" id="GJE93748.1"/>
    </source>
</evidence>
<dbReference type="GO" id="GO:0004822">
    <property type="term" value="F:isoleucine-tRNA ligase activity"/>
    <property type="evidence" value="ECO:0007669"/>
    <property type="project" value="UniProtKB-EC"/>
</dbReference>
<evidence type="ECO:0000256" key="2">
    <source>
        <dbReference type="ARBA" id="ARBA00005594"/>
    </source>
</evidence>
<dbReference type="InterPro" id="IPR050081">
    <property type="entry name" value="Ile-tRNA_ligase"/>
</dbReference>
<keyword evidence="8 12" id="KW-0030">Aminoacyl-tRNA synthetase</keyword>
<dbReference type="Pfam" id="PF08264">
    <property type="entry name" value="Anticodon_1"/>
    <property type="match status" value="1"/>
</dbReference>
<evidence type="ECO:0000256" key="11">
    <source>
        <dbReference type="ARBA" id="ARBA00068280"/>
    </source>
</evidence>
<dbReference type="EC" id="6.1.1.5" evidence="3"/>
<dbReference type="GO" id="GO:0005739">
    <property type="term" value="C:mitochondrion"/>
    <property type="evidence" value="ECO:0007669"/>
    <property type="project" value="UniProtKB-SubCell"/>
</dbReference>
<dbReference type="GO" id="GO:0006428">
    <property type="term" value="P:isoleucyl-tRNA aminoacylation"/>
    <property type="evidence" value="ECO:0007669"/>
    <property type="project" value="InterPro"/>
</dbReference>
<evidence type="ECO:0000256" key="8">
    <source>
        <dbReference type="ARBA" id="ARBA00023146"/>
    </source>
</evidence>
<evidence type="ECO:0000259" key="14">
    <source>
        <dbReference type="Pfam" id="PF08264"/>
    </source>
</evidence>
<sequence>MLGLRPLASRLWARWGCRHMSSGEDSYKSTIKLPNTRFGAKRVQNSAIVRKTTEDLYKWQWENAKGPLFVFHDGPPYANGDLHMGHALNKILKDIINRYHVSLGERVHYIPGWDCHGLPIEQKVLKALRKDVDEVSSVTIRQEAEQYAKEQVESQKSQFKNLLIMANWDQDSTYRTMDHDYEMRQLHIFQKMVERGLIFRQHRPVHYSPSSQSALAESELEYKDDHVSHSAYVSFELDSASAAQLKGVSGPVRLLVWTTTPWTLTANMGIAVHPDMEYVTAYNSAAKSATYIFAADLLEDLKPILDGMGLDVVNTEPRILGSTLAGMEYRPLFSASDNTSPSLPVFTSLHVTPDNGTGLVHLAPAHGQEDYELFRSRGLTSDMLCHVDYKGRFTPSVAAVVGDALAERIVGQEVLGSGSKSVCDILGELGALHKVQRYKHRYPYDWKSGEPIIMMATSQWFANLDAIKDDAIRSLQDVDFYPAISRNRLEAFVSSRSEWCISRQRVWGVPIPALYHLPTERAILTPESLTHILGVLQEKGTRHWWDGPVSDFVPPSLLVPGEDVSAAWSKGTDTMDVWFDSGTSWAMLEGLAGVATSQKVPGRLADVALEGSDQHRGWFQSQLLTAIATAPPAKPPVAPYGALITHGMVLDSAGRKMSKSLGNITLPATVINGGKDLKKDPAYGAEVLRLWVATVEVGVDMSIGDTILKQCQISHNKIRNTLRFLLGVVEDRRLLDEEKVPKGQLSLIDRYVMHELYKLEKTAREGYATYNFPKVVAAVTTFANVTLSRLYFSCTKDSLYCDPESALRRRAIVTVMDQVLETITKIIAPILPECAEEAHQTRYPVGTEVPSVFCTPWQPLAEEWHDPQLEADVKPMLSVRDFVNGLIEKARLQKKIKGSPMVDVDLLISQADDRVMNLLRREVDALTQLFIVAKVNVINSKEFEPLTNGWTFTRTLRVPGSKHDVTVRVQAAEGSRCDRCWTHTAPKGESICGRCAEALAT</sequence>
<evidence type="ECO:0000259" key="13">
    <source>
        <dbReference type="Pfam" id="PF00133"/>
    </source>
</evidence>
<evidence type="ECO:0000256" key="3">
    <source>
        <dbReference type="ARBA" id="ARBA00013165"/>
    </source>
</evidence>
<dbReference type="NCBIfam" id="TIGR00392">
    <property type="entry name" value="ileS"/>
    <property type="match status" value="1"/>
</dbReference>
<organism evidence="15 16">
    <name type="scientific">Phanerochaete sordida</name>
    <dbReference type="NCBI Taxonomy" id="48140"/>
    <lineage>
        <taxon>Eukaryota</taxon>
        <taxon>Fungi</taxon>
        <taxon>Dikarya</taxon>
        <taxon>Basidiomycota</taxon>
        <taxon>Agaricomycotina</taxon>
        <taxon>Agaricomycetes</taxon>
        <taxon>Polyporales</taxon>
        <taxon>Phanerochaetaceae</taxon>
        <taxon>Phanerochaete</taxon>
    </lineage>
</organism>
<dbReference type="OrthoDB" id="10264412at2759"/>
<comment type="similarity">
    <text evidence="2 12">Belongs to the class-I aminoacyl-tRNA synthetase family.</text>
</comment>
<feature type="domain" description="Aminoacyl-tRNA synthetase class Ia" evidence="13">
    <location>
        <begin position="54"/>
        <end position="703"/>
    </location>
</feature>
<dbReference type="PANTHER" id="PTHR42765">
    <property type="entry name" value="SOLEUCYL-TRNA SYNTHETASE"/>
    <property type="match status" value="1"/>
</dbReference>
<keyword evidence="7 12" id="KW-0648">Protein biosynthesis</keyword>
<dbReference type="SUPFAM" id="SSF50677">
    <property type="entry name" value="ValRS/IleRS/LeuRS editing domain"/>
    <property type="match status" value="1"/>
</dbReference>
<evidence type="ECO:0000256" key="6">
    <source>
        <dbReference type="ARBA" id="ARBA00022840"/>
    </source>
</evidence>
<comment type="subcellular location">
    <subcellularLocation>
        <location evidence="1">Mitochondrion</location>
    </subcellularLocation>
</comment>
<dbReference type="SUPFAM" id="SSF47323">
    <property type="entry name" value="Anticodon-binding domain of a subclass of class I aminoacyl-tRNA synthetases"/>
    <property type="match status" value="1"/>
</dbReference>
<evidence type="ECO:0000256" key="4">
    <source>
        <dbReference type="ARBA" id="ARBA00022598"/>
    </source>
</evidence>
<dbReference type="PROSITE" id="PS00178">
    <property type="entry name" value="AA_TRNA_LIGASE_I"/>
    <property type="match status" value="1"/>
</dbReference>
<keyword evidence="4 12" id="KW-0436">Ligase</keyword>
<dbReference type="CDD" id="cd07960">
    <property type="entry name" value="Anticodon_Ia_Ile_BEm"/>
    <property type="match status" value="1"/>
</dbReference>
<reference evidence="15 16" key="1">
    <citation type="submission" date="2021-08" db="EMBL/GenBank/DDBJ databases">
        <title>Draft Genome Sequence of Phanerochaete sordida strain YK-624.</title>
        <authorList>
            <person name="Mori T."/>
            <person name="Dohra H."/>
            <person name="Suzuki T."/>
            <person name="Kawagishi H."/>
            <person name="Hirai H."/>
        </authorList>
    </citation>
    <scope>NUCLEOTIDE SEQUENCE [LARGE SCALE GENOMIC DNA]</scope>
    <source>
        <strain evidence="15 16">YK-624</strain>
    </source>
</reference>
<gene>
    <name evidence="15" type="ORF">PsYK624_099090</name>
</gene>
<keyword evidence="16" id="KW-1185">Reference proteome</keyword>
<protein>
    <recommendedName>
        <fullName evidence="11">Isoleucine--tRNA ligase, mitochondrial</fullName>
        <ecNumber evidence="3">6.1.1.5</ecNumber>
    </recommendedName>
    <alternativeName>
        <fullName evidence="9">Isoleucyl-tRNA synthetase</fullName>
    </alternativeName>
</protein>
<keyword evidence="5 12" id="KW-0547">Nucleotide-binding</keyword>
<dbReference type="InterPro" id="IPR001412">
    <property type="entry name" value="aa-tRNA-synth_I_CS"/>
</dbReference>
<evidence type="ECO:0000256" key="1">
    <source>
        <dbReference type="ARBA" id="ARBA00004173"/>
    </source>
</evidence>
<dbReference type="InterPro" id="IPR013155">
    <property type="entry name" value="M/V/L/I-tRNA-synth_anticd-bd"/>
</dbReference>
<proteinExistence type="inferred from homology"/>
<comment type="caution">
    <text evidence="15">The sequence shown here is derived from an EMBL/GenBank/DDBJ whole genome shotgun (WGS) entry which is preliminary data.</text>
</comment>
<dbReference type="FunFam" id="3.40.50.620:FF:000111">
    <property type="entry name" value="Mitochondrial isoleucyl-tRNA synthetase"/>
    <property type="match status" value="1"/>
</dbReference>
<dbReference type="SUPFAM" id="SSF52374">
    <property type="entry name" value="Nucleotidylyl transferase"/>
    <property type="match status" value="1"/>
</dbReference>
<dbReference type="InterPro" id="IPR009080">
    <property type="entry name" value="tRNAsynth_Ia_anticodon-bd"/>
</dbReference>
<evidence type="ECO:0000256" key="7">
    <source>
        <dbReference type="ARBA" id="ARBA00022917"/>
    </source>
</evidence>
<dbReference type="AlphaFoldDB" id="A0A9P3LGG4"/>
<dbReference type="GO" id="GO:0032543">
    <property type="term" value="P:mitochondrial translation"/>
    <property type="evidence" value="ECO:0007669"/>
    <property type="project" value="TreeGrafter"/>
</dbReference>
<dbReference type="GO" id="GO:0000049">
    <property type="term" value="F:tRNA binding"/>
    <property type="evidence" value="ECO:0007669"/>
    <property type="project" value="InterPro"/>
</dbReference>
<dbReference type="PANTHER" id="PTHR42765:SF1">
    <property type="entry name" value="ISOLEUCINE--TRNA LIGASE, MITOCHONDRIAL"/>
    <property type="match status" value="1"/>
</dbReference>
<dbReference type="Proteomes" id="UP000703269">
    <property type="component" value="Unassembled WGS sequence"/>
</dbReference>
<comment type="catalytic activity">
    <reaction evidence="10">
        <text>tRNA(Ile) + L-isoleucine + ATP = L-isoleucyl-tRNA(Ile) + AMP + diphosphate</text>
        <dbReference type="Rhea" id="RHEA:11060"/>
        <dbReference type="Rhea" id="RHEA-COMP:9666"/>
        <dbReference type="Rhea" id="RHEA-COMP:9695"/>
        <dbReference type="ChEBI" id="CHEBI:30616"/>
        <dbReference type="ChEBI" id="CHEBI:33019"/>
        <dbReference type="ChEBI" id="CHEBI:58045"/>
        <dbReference type="ChEBI" id="CHEBI:78442"/>
        <dbReference type="ChEBI" id="CHEBI:78528"/>
        <dbReference type="ChEBI" id="CHEBI:456215"/>
        <dbReference type="EC" id="6.1.1.5"/>
    </reaction>
</comment>
<dbReference type="Pfam" id="PF00133">
    <property type="entry name" value="tRNA-synt_1"/>
    <property type="match status" value="1"/>
</dbReference>
<evidence type="ECO:0000256" key="12">
    <source>
        <dbReference type="RuleBase" id="RU363035"/>
    </source>
</evidence>
<dbReference type="InterPro" id="IPR014729">
    <property type="entry name" value="Rossmann-like_a/b/a_fold"/>
</dbReference>
<dbReference type="EMBL" id="BPQB01000034">
    <property type="protein sequence ID" value="GJE93748.1"/>
    <property type="molecule type" value="Genomic_DNA"/>
</dbReference>
<accession>A0A9P3LGG4</accession>
<dbReference type="InterPro" id="IPR009008">
    <property type="entry name" value="Val/Leu/Ile-tRNA-synth_edit"/>
</dbReference>
<dbReference type="InterPro" id="IPR002300">
    <property type="entry name" value="aa-tRNA-synth_Ia"/>
</dbReference>
<dbReference type="PRINTS" id="PR00984">
    <property type="entry name" value="TRNASYNTHILE"/>
</dbReference>
<dbReference type="Gene3D" id="3.90.740.10">
    <property type="entry name" value="Valyl/Leucyl/Isoleucyl-tRNA synthetase, editing domain"/>
    <property type="match status" value="1"/>
</dbReference>
<evidence type="ECO:0000256" key="5">
    <source>
        <dbReference type="ARBA" id="ARBA00022741"/>
    </source>
</evidence>
<dbReference type="GO" id="GO:0005524">
    <property type="term" value="F:ATP binding"/>
    <property type="evidence" value="ECO:0007669"/>
    <property type="project" value="UniProtKB-KW"/>
</dbReference>
<dbReference type="GO" id="GO:0002161">
    <property type="term" value="F:aminoacyl-tRNA deacylase activity"/>
    <property type="evidence" value="ECO:0007669"/>
    <property type="project" value="InterPro"/>
</dbReference>
<feature type="domain" description="Methionyl/Valyl/Leucyl/Isoleucyl-tRNA synthetase anticodon-binding" evidence="14">
    <location>
        <begin position="749"/>
        <end position="899"/>
    </location>
</feature>
<keyword evidence="6 12" id="KW-0067">ATP-binding</keyword>
<name>A0A9P3LGG4_9APHY</name>
<dbReference type="InterPro" id="IPR002301">
    <property type="entry name" value="Ile-tRNA-ligase"/>
</dbReference>
<dbReference type="Gene3D" id="3.40.50.620">
    <property type="entry name" value="HUPs"/>
    <property type="match status" value="2"/>
</dbReference>
<evidence type="ECO:0000256" key="9">
    <source>
        <dbReference type="ARBA" id="ARBA00032665"/>
    </source>
</evidence>
<evidence type="ECO:0000256" key="10">
    <source>
        <dbReference type="ARBA" id="ARBA00048359"/>
    </source>
</evidence>
<dbReference type="Gene3D" id="1.10.730.20">
    <property type="match status" value="1"/>
</dbReference>
<dbReference type="InterPro" id="IPR033708">
    <property type="entry name" value="Anticodon_Ile_BEm"/>
</dbReference>
<evidence type="ECO:0000313" key="16">
    <source>
        <dbReference type="Proteomes" id="UP000703269"/>
    </source>
</evidence>